<gene>
    <name evidence="2" type="ORF">AVEN_86983_1</name>
</gene>
<evidence type="ECO:0000313" key="3">
    <source>
        <dbReference type="Proteomes" id="UP000499080"/>
    </source>
</evidence>
<reference evidence="2 3" key="1">
    <citation type="journal article" date="2019" name="Sci. Rep.">
        <title>Orb-weaving spider Araneus ventricosus genome elucidates the spidroin gene catalogue.</title>
        <authorList>
            <person name="Kono N."/>
            <person name="Nakamura H."/>
            <person name="Ohtoshi R."/>
            <person name="Moran D.A.P."/>
            <person name="Shinohara A."/>
            <person name="Yoshida Y."/>
            <person name="Fujiwara M."/>
            <person name="Mori M."/>
            <person name="Tomita M."/>
            <person name="Arakawa K."/>
        </authorList>
    </citation>
    <scope>NUCLEOTIDE SEQUENCE [LARGE SCALE GENOMIC DNA]</scope>
</reference>
<keyword evidence="3" id="KW-1185">Reference proteome</keyword>
<protein>
    <submittedName>
        <fullName evidence="2">Uncharacterized protein</fullName>
    </submittedName>
</protein>
<evidence type="ECO:0000313" key="2">
    <source>
        <dbReference type="EMBL" id="GBN12355.1"/>
    </source>
</evidence>
<proteinExistence type="predicted"/>
<evidence type="ECO:0000256" key="1">
    <source>
        <dbReference type="SAM" id="MobiDB-lite"/>
    </source>
</evidence>
<organism evidence="2 3">
    <name type="scientific">Araneus ventricosus</name>
    <name type="common">Orbweaver spider</name>
    <name type="synonym">Epeira ventricosa</name>
    <dbReference type="NCBI Taxonomy" id="182803"/>
    <lineage>
        <taxon>Eukaryota</taxon>
        <taxon>Metazoa</taxon>
        <taxon>Ecdysozoa</taxon>
        <taxon>Arthropoda</taxon>
        <taxon>Chelicerata</taxon>
        <taxon>Arachnida</taxon>
        <taxon>Araneae</taxon>
        <taxon>Araneomorphae</taxon>
        <taxon>Entelegynae</taxon>
        <taxon>Araneoidea</taxon>
        <taxon>Araneidae</taxon>
        <taxon>Araneus</taxon>
    </lineage>
</organism>
<dbReference type="AlphaFoldDB" id="A0A4Y2LCG3"/>
<sequence>MTGRRDRKKRHSGRTSNGPITSGSSVGRGTTRHRRWILRAIPSLIYQGSETPFLHPAAFVPRTRGGSVAPMDYHGELTESRLLGWKAKISIPDFS</sequence>
<dbReference type="EMBL" id="BGPR01005672">
    <property type="protein sequence ID" value="GBN12355.1"/>
    <property type="molecule type" value="Genomic_DNA"/>
</dbReference>
<feature type="compositionally biased region" description="Polar residues" evidence="1">
    <location>
        <begin position="14"/>
        <end position="28"/>
    </location>
</feature>
<name>A0A4Y2LCG3_ARAVE</name>
<feature type="compositionally biased region" description="Basic residues" evidence="1">
    <location>
        <begin position="1"/>
        <end position="13"/>
    </location>
</feature>
<dbReference type="Proteomes" id="UP000499080">
    <property type="component" value="Unassembled WGS sequence"/>
</dbReference>
<feature type="region of interest" description="Disordered" evidence="1">
    <location>
        <begin position="1"/>
        <end position="31"/>
    </location>
</feature>
<comment type="caution">
    <text evidence="2">The sequence shown here is derived from an EMBL/GenBank/DDBJ whole genome shotgun (WGS) entry which is preliminary data.</text>
</comment>
<accession>A0A4Y2LCG3</accession>